<reference evidence="2 3" key="1">
    <citation type="submission" date="2019-03" db="EMBL/GenBank/DDBJ databases">
        <title>Genomic Encyclopedia of Type Strains, Phase III (KMG-III): the genomes of soil and plant-associated and newly described type strains.</title>
        <authorList>
            <person name="Whitman W."/>
        </authorList>
    </citation>
    <scope>NUCLEOTIDE SEQUENCE [LARGE SCALE GENOMIC DNA]</scope>
    <source>
        <strain evidence="2 3">CECT 8446</strain>
    </source>
</reference>
<name>A0A4R6T255_9BACT</name>
<evidence type="ECO:0000313" key="3">
    <source>
        <dbReference type="Proteomes" id="UP000294535"/>
    </source>
</evidence>
<feature type="transmembrane region" description="Helical" evidence="1">
    <location>
        <begin position="21"/>
        <end position="40"/>
    </location>
</feature>
<keyword evidence="1" id="KW-0812">Transmembrane</keyword>
<keyword evidence="3" id="KW-1185">Reference proteome</keyword>
<sequence length="251" mass="28947">MFNFFRKLRQSLFSNGSAFKYLSYAIGEIILVVIGIFIAIQANNWNVERNSQKELKQSLEKLLVNLKQDSVTIQLDIATNKEIVNSLDSSLIILKAPDRFTKKEFSSKLFTVNQTTHLEIEKSTFTSLSETGKLASISNGQLLDFIINYYNREYFLSIEDAIINHTREIIRPYLMGFDFILMDAPDLEGIDEVSKFTIPSKSIQDYASDARIVNGIRFKIFLHTRVMNAYRYKLEENNALIQMVKEEIGKE</sequence>
<dbReference type="InterPro" id="IPR045749">
    <property type="entry name" value="DUF6090"/>
</dbReference>
<protein>
    <submittedName>
        <fullName evidence="2">Uncharacterized protein</fullName>
    </submittedName>
</protein>
<dbReference type="EMBL" id="SNYF01000008">
    <property type="protein sequence ID" value="TDQ15082.1"/>
    <property type="molecule type" value="Genomic_DNA"/>
</dbReference>
<evidence type="ECO:0000313" key="2">
    <source>
        <dbReference type="EMBL" id="TDQ15082.1"/>
    </source>
</evidence>
<keyword evidence="1" id="KW-1133">Transmembrane helix</keyword>
<accession>A0A4R6T255</accession>
<dbReference type="RefSeq" id="WP_133557163.1">
    <property type="nucleotide sequence ID" value="NZ_SNYF01000008.1"/>
</dbReference>
<evidence type="ECO:0000256" key="1">
    <source>
        <dbReference type="SAM" id="Phobius"/>
    </source>
</evidence>
<keyword evidence="1" id="KW-0472">Membrane</keyword>
<dbReference type="Proteomes" id="UP000294535">
    <property type="component" value="Unassembled WGS sequence"/>
</dbReference>
<dbReference type="AlphaFoldDB" id="A0A4R6T255"/>
<comment type="caution">
    <text evidence="2">The sequence shown here is derived from an EMBL/GenBank/DDBJ whole genome shotgun (WGS) entry which is preliminary data.</text>
</comment>
<dbReference type="OrthoDB" id="820591at2"/>
<proteinExistence type="predicted"/>
<dbReference type="Pfam" id="PF19578">
    <property type="entry name" value="DUF6090"/>
    <property type="match status" value="1"/>
</dbReference>
<organism evidence="2 3">
    <name type="scientific">Algoriphagus boseongensis</name>
    <dbReference type="NCBI Taxonomy" id="1442587"/>
    <lineage>
        <taxon>Bacteria</taxon>
        <taxon>Pseudomonadati</taxon>
        <taxon>Bacteroidota</taxon>
        <taxon>Cytophagia</taxon>
        <taxon>Cytophagales</taxon>
        <taxon>Cyclobacteriaceae</taxon>
        <taxon>Algoriphagus</taxon>
    </lineage>
</organism>
<gene>
    <name evidence="2" type="ORF">DFQ04_2968</name>
</gene>